<feature type="domain" description="SsuA/THI5-like" evidence="2">
    <location>
        <begin position="42"/>
        <end position="250"/>
    </location>
</feature>
<dbReference type="Proteomes" id="UP000248021">
    <property type="component" value="Unassembled WGS sequence"/>
</dbReference>
<evidence type="ECO:0000313" key="3">
    <source>
        <dbReference type="EMBL" id="PXW53998.1"/>
    </source>
</evidence>
<feature type="signal peptide" evidence="1">
    <location>
        <begin position="1"/>
        <end position="26"/>
    </location>
</feature>
<keyword evidence="4" id="KW-1185">Reference proteome</keyword>
<accession>A0A2V3TWE2</accession>
<comment type="caution">
    <text evidence="3">The sequence shown here is derived from an EMBL/GenBank/DDBJ whole genome shotgun (WGS) entry which is preliminary data.</text>
</comment>
<dbReference type="InterPro" id="IPR027939">
    <property type="entry name" value="NMT1/THI5"/>
</dbReference>
<reference evidence="3 4" key="1">
    <citation type="submission" date="2018-05" db="EMBL/GenBank/DDBJ databases">
        <title>Genomic Encyclopedia of Type Strains, Phase IV (KMG-IV): sequencing the most valuable type-strain genomes for metagenomic binning, comparative biology and taxonomic classification.</title>
        <authorList>
            <person name="Goeker M."/>
        </authorList>
    </citation>
    <scope>NUCLEOTIDE SEQUENCE [LARGE SCALE GENOMIC DNA]</scope>
    <source>
        <strain evidence="3 4">DSM 6462</strain>
    </source>
</reference>
<evidence type="ECO:0000256" key="1">
    <source>
        <dbReference type="SAM" id="SignalP"/>
    </source>
</evidence>
<gene>
    <name evidence="3" type="ORF">C7450_11227</name>
</gene>
<proteinExistence type="predicted"/>
<dbReference type="PANTHER" id="PTHR31528:SF15">
    <property type="entry name" value="RIBOFLAVIN-BINDING PROTEIN RIBY"/>
    <property type="match status" value="1"/>
</dbReference>
<dbReference type="Pfam" id="PF09084">
    <property type="entry name" value="NMT1"/>
    <property type="match status" value="1"/>
</dbReference>
<dbReference type="RefSeq" id="WP_110377252.1">
    <property type="nucleotide sequence ID" value="NZ_JAHBRY010000002.1"/>
</dbReference>
<evidence type="ECO:0000313" key="4">
    <source>
        <dbReference type="Proteomes" id="UP000248021"/>
    </source>
</evidence>
<sequence>MTIKRILGIAAGLAASMAIGLGSAAAADKASLRLNWQLLGFHAPFYYGVEKGFYRDEGIDLTINEGRGGAATAQALGANGDTFGIVDAGTLIVAASKGLPIKTVMSLMNSGIFAVVAREDANIKTAKDLEGKTISITAGDALTALFPAVVAANKLDASKIKLVNVDAAAKVVAVLEKRADATLGSVDAQSFVMEAQGVPASVMAFDDLGVSLVGLTVITNNQTAEKSPDLVKRFARATQKTFAEAKKDPEGVIAAALKSKPVLDAKILRQQMDVSLAKMESPNTKGKPIGAGSEADWANTLSLLKTYQGVETDKPATAFFTNAFVE</sequence>
<name>A0A2V3TWE2_9HYPH</name>
<feature type="chain" id="PRO_5016112860" evidence="1">
    <location>
        <begin position="27"/>
        <end position="326"/>
    </location>
</feature>
<protein>
    <submittedName>
        <fullName evidence="3">NitT/TauT family transport system substrate-binding protein</fullName>
    </submittedName>
</protein>
<dbReference type="OrthoDB" id="5348911at2"/>
<dbReference type="EMBL" id="QJJK01000012">
    <property type="protein sequence ID" value="PXW53998.1"/>
    <property type="molecule type" value="Genomic_DNA"/>
</dbReference>
<dbReference type="SUPFAM" id="SSF53850">
    <property type="entry name" value="Periplasmic binding protein-like II"/>
    <property type="match status" value="1"/>
</dbReference>
<dbReference type="PANTHER" id="PTHR31528">
    <property type="entry name" value="4-AMINO-5-HYDROXYMETHYL-2-METHYLPYRIMIDINE PHOSPHATE SYNTHASE THI11-RELATED"/>
    <property type="match status" value="1"/>
</dbReference>
<evidence type="ECO:0000259" key="2">
    <source>
        <dbReference type="Pfam" id="PF09084"/>
    </source>
</evidence>
<dbReference type="GO" id="GO:0009228">
    <property type="term" value="P:thiamine biosynthetic process"/>
    <property type="evidence" value="ECO:0007669"/>
    <property type="project" value="InterPro"/>
</dbReference>
<organism evidence="3 4">
    <name type="scientific">Chelatococcus asaccharovorans</name>
    <dbReference type="NCBI Taxonomy" id="28210"/>
    <lineage>
        <taxon>Bacteria</taxon>
        <taxon>Pseudomonadati</taxon>
        <taxon>Pseudomonadota</taxon>
        <taxon>Alphaproteobacteria</taxon>
        <taxon>Hyphomicrobiales</taxon>
        <taxon>Chelatococcaceae</taxon>
        <taxon>Chelatococcus</taxon>
    </lineage>
</organism>
<keyword evidence="1" id="KW-0732">Signal</keyword>
<dbReference type="AlphaFoldDB" id="A0A2V3TWE2"/>
<dbReference type="InterPro" id="IPR015168">
    <property type="entry name" value="SsuA/THI5"/>
</dbReference>
<dbReference type="Gene3D" id="3.40.190.10">
    <property type="entry name" value="Periplasmic binding protein-like II"/>
    <property type="match status" value="2"/>
</dbReference>